<keyword evidence="2 3" id="KW-0175">Coiled coil</keyword>
<accession>A0A2I0APM4</accession>
<feature type="region of interest" description="Disordered" evidence="4">
    <location>
        <begin position="1"/>
        <end position="69"/>
    </location>
</feature>
<evidence type="ECO:0000256" key="1">
    <source>
        <dbReference type="ARBA" id="ARBA00009778"/>
    </source>
</evidence>
<sequence>MPRSRGSEMSNQRQSPRAPLHLKATACSEANSAHRPVVDRSPKLDERRSPRSPLHEKKKGSKVSDLEKKLEEAQKELKKLSEQLASALEAKQGAERELEETKKLVNVVSPEPEVDVKEKSVGMEERTEEDEVLFVKGGEDSPVEEDSVSSPTTDVFEVAPASDLVEEEVDDPAKVETETKMMIEEQKSEEEEVVSEVEMIRAVLAEKEKRLEIVEAENQSLNRQTEEAKLGSLAATEKADEIAAKLAGAEEELSSIRTTVEKLKEKLESEEAAKASMETEVKRLRVQTEQWRKAAEAAASVLASGDGEAAVAELNGRSLGERCGSMDKKFGGHGFSAGGGGWSPGFAGGEVDDVVSGAKRRGGVGGGIRMFGDIWRKKGQPK</sequence>
<feature type="region of interest" description="Disordered" evidence="4">
    <location>
        <begin position="112"/>
        <end position="175"/>
    </location>
</feature>
<evidence type="ECO:0000256" key="4">
    <source>
        <dbReference type="SAM" id="MobiDB-lite"/>
    </source>
</evidence>
<feature type="coiled-coil region" evidence="3">
    <location>
        <begin position="197"/>
        <end position="287"/>
    </location>
</feature>
<evidence type="ECO:0000256" key="3">
    <source>
        <dbReference type="SAM" id="Coils"/>
    </source>
</evidence>
<evidence type="ECO:0000313" key="5">
    <source>
        <dbReference type="EMBL" id="PKA57501.1"/>
    </source>
</evidence>
<evidence type="ECO:0000313" key="6">
    <source>
        <dbReference type="Proteomes" id="UP000236161"/>
    </source>
</evidence>
<dbReference type="InterPro" id="IPR029688">
    <property type="entry name" value="ICR"/>
</dbReference>
<feature type="compositionally biased region" description="Basic and acidic residues" evidence="4">
    <location>
        <begin position="36"/>
        <end position="55"/>
    </location>
</feature>
<gene>
    <name evidence="5" type="primary">ICR4</name>
    <name evidence="5" type="ORF">AXF42_Ash020745</name>
</gene>
<name>A0A2I0APM4_9ASPA</name>
<proteinExistence type="inferred from homology"/>
<comment type="similarity">
    <text evidence="1">Belongs to the ICR family.</text>
</comment>
<dbReference type="STRING" id="1088818.A0A2I0APM4"/>
<dbReference type="OrthoDB" id="782896at2759"/>
<dbReference type="EMBL" id="KZ451966">
    <property type="protein sequence ID" value="PKA57501.1"/>
    <property type="molecule type" value="Genomic_DNA"/>
</dbReference>
<organism evidence="5 6">
    <name type="scientific">Apostasia shenzhenica</name>
    <dbReference type="NCBI Taxonomy" id="1088818"/>
    <lineage>
        <taxon>Eukaryota</taxon>
        <taxon>Viridiplantae</taxon>
        <taxon>Streptophyta</taxon>
        <taxon>Embryophyta</taxon>
        <taxon>Tracheophyta</taxon>
        <taxon>Spermatophyta</taxon>
        <taxon>Magnoliopsida</taxon>
        <taxon>Liliopsida</taxon>
        <taxon>Asparagales</taxon>
        <taxon>Orchidaceae</taxon>
        <taxon>Apostasioideae</taxon>
        <taxon>Apostasia</taxon>
    </lineage>
</organism>
<keyword evidence="6" id="KW-1185">Reference proteome</keyword>
<dbReference type="PANTHER" id="PTHR34224:SF2">
    <property type="entry name" value="INTERACTOR OF CONSTITUTIVE ACTIVE ROPS 4"/>
    <property type="match status" value="1"/>
</dbReference>
<evidence type="ECO:0000256" key="2">
    <source>
        <dbReference type="ARBA" id="ARBA00023054"/>
    </source>
</evidence>
<dbReference type="Proteomes" id="UP000236161">
    <property type="component" value="Unassembled WGS sequence"/>
</dbReference>
<feature type="compositionally biased region" description="Basic and acidic residues" evidence="4">
    <location>
        <begin position="114"/>
        <end position="125"/>
    </location>
</feature>
<dbReference type="PANTHER" id="PTHR34224">
    <property type="entry name" value="INTERACTOR OF CONSTITUTIVE ACTIVE ROPS 2, CHLOROPLASTIC-RELATED"/>
    <property type="match status" value="1"/>
</dbReference>
<dbReference type="AlphaFoldDB" id="A0A2I0APM4"/>
<reference evidence="5 6" key="1">
    <citation type="journal article" date="2017" name="Nature">
        <title>The Apostasia genome and the evolution of orchids.</title>
        <authorList>
            <person name="Zhang G.Q."/>
            <person name="Liu K.W."/>
            <person name="Li Z."/>
            <person name="Lohaus R."/>
            <person name="Hsiao Y.Y."/>
            <person name="Niu S.C."/>
            <person name="Wang J.Y."/>
            <person name="Lin Y.C."/>
            <person name="Xu Q."/>
            <person name="Chen L.J."/>
            <person name="Yoshida K."/>
            <person name="Fujiwara S."/>
            <person name="Wang Z.W."/>
            <person name="Zhang Y.Q."/>
            <person name="Mitsuda N."/>
            <person name="Wang M."/>
            <person name="Liu G.H."/>
            <person name="Pecoraro L."/>
            <person name="Huang H.X."/>
            <person name="Xiao X.J."/>
            <person name="Lin M."/>
            <person name="Wu X.Y."/>
            <person name="Wu W.L."/>
            <person name="Chen Y.Y."/>
            <person name="Chang S.B."/>
            <person name="Sakamoto S."/>
            <person name="Ohme-Takagi M."/>
            <person name="Yagi M."/>
            <person name="Zeng S.J."/>
            <person name="Shen C.Y."/>
            <person name="Yeh C.M."/>
            <person name="Luo Y.B."/>
            <person name="Tsai W.C."/>
            <person name="Van de Peer Y."/>
            <person name="Liu Z.J."/>
        </authorList>
    </citation>
    <scope>NUCLEOTIDE SEQUENCE [LARGE SCALE GENOMIC DNA]</scope>
    <source>
        <strain evidence="6">cv. Shenzhen</strain>
        <tissue evidence="5">Stem</tissue>
    </source>
</reference>
<protein>
    <submittedName>
        <fullName evidence="5">Interactor of constitutive active ROPs 4</fullName>
    </submittedName>
</protein>